<protein>
    <submittedName>
        <fullName evidence="1">Uncharacterized protein</fullName>
    </submittedName>
</protein>
<proteinExistence type="predicted"/>
<evidence type="ECO:0000313" key="1">
    <source>
        <dbReference type="EMBL" id="SHK97416.1"/>
    </source>
</evidence>
<dbReference type="EMBL" id="FRBC01000028">
    <property type="protein sequence ID" value="SHK97416.1"/>
    <property type="molecule type" value="Genomic_DNA"/>
</dbReference>
<evidence type="ECO:0000313" key="2">
    <source>
        <dbReference type="Proteomes" id="UP000184263"/>
    </source>
</evidence>
<dbReference type="Proteomes" id="UP000184263">
    <property type="component" value="Unassembled WGS sequence"/>
</dbReference>
<name>A0A1M6WUT3_SELRU</name>
<organism evidence="1 2">
    <name type="scientific">Selenomonas ruminantium</name>
    <dbReference type="NCBI Taxonomy" id="971"/>
    <lineage>
        <taxon>Bacteria</taxon>
        <taxon>Bacillati</taxon>
        <taxon>Bacillota</taxon>
        <taxon>Negativicutes</taxon>
        <taxon>Selenomonadales</taxon>
        <taxon>Selenomonadaceae</taxon>
        <taxon>Selenomonas</taxon>
    </lineage>
</organism>
<dbReference type="AlphaFoldDB" id="A0A1M6WUT3"/>
<accession>A0A1M6WUT3</accession>
<gene>
    <name evidence="1" type="ORF">SAMN05216582_12830</name>
</gene>
<reference evidence="1 2" key="1">
    <citation type="submission" date="2016-11" db="EMBL/GenBank/DDBJ databases">
        <authorList>
            <person name="Jaros S."/>
            <person name="Januszkiewicz K."/>
            <person name="Wedrychowicz H."/>
        </authorList>
    </citation>
    <scope>NUCLEOTIDE SEQUENCE [LARGE SCALE GENOMIC DNA]</scope>
    <source>
        <strain evidence="1 2">HD4</strain>
    </source>
</reference>
<sequence>MLSIFVRKKVDMSALTQIRLMVAGSEINLNNLHDHGADGKVWYIGTTSQVLEPVTQPRKTNTPRGPDFSDLANNILGTVKQFVQGFADATLDNLSMGVLSPEPAQWTTSYKAGRLAGDVVGMAAGAGMTGGGSAVSVGSAGTLAIAGAPIAAEGVAVITASSALTVKSAAGFMADVSH</sequence>